<feature type="transmembrane region" description="Helical" evidence="2">
    <location>
        <begin position="243"/>
        <end position="264"/>
    </location>
</feature>
<proteinExistence type="predicted"/>
<evidence type="ECO:0000256" key="2">
    <source>
        <dbReference type="SAM" id="Phobius"/>
    </source>
</evidence>
<gene>
    <name evidence="3" type="ORF">COU18_03845</name>
</gene>
<protein>
    <recommendedName>
        <fullName evidence="5">Helix-turn-helix domain-containing protein</fullName>
    </recommendedName>
</protein>
<evidence type="ECO:0000313" key="3">
    <source>
        <dbReference type="EMBL" id="PIR83524.1"/>
    </source>
</evidence>
<dbReference type="AlphaFoldDB" id="A0A2H0UAS3"/>
<accession>A0A2H0UAS3</accession>
<name>A0A2H0UAS3_9BACT</name>
<keyword evidence="2" id="KW-1133">Transmembrane helix</keyword>
<feature type="region of interest" description="Disordered" evidence="1">
    <location>
        <begin position="159"/>
        <end position="178"/>
    </location>
</feature>
<evidence type="ECO:0000256" key="1">
    <source>
        <dbReference type="SAM" id="MobiDB-lite"/>
    </source>
</evidence>
<reference evidence="4" key="1">
    <citation type="submission" date="2017-09" db="EMBL/GenBank/DDBJ databases">
        <title>Depth-based differentiation of microbial function through sediment-hosted aquifers and enrichment of novel symbionts in the deep terrestrial subsurface.</title>
        <authorList>
            <person name="Probst A.J."/>
            <person name="Ladd B."/>
            <person name="Jarett J.K."/>
            <person name="Geller-Mcgrath D.E."/>
            <person name="Sieber C.M.K."/>
            <person name="Emerson J.B."/>
            <person name="Anantharaman K."/>
            <person name="Thomas B.C."/>
            <person name="Malmstrom R."/>
            <person name="Stieglmeier M."/>
            <person name="Klingl A."/>
            <person name="Woyke T."/>
            <person name="Ryan C.M."/>
            <person name="Banfield J.F."/>
        </authorList>
    </citation>
    <scope>NUCLEOTIDE SEQUENCE [LARGE SCALE GENOMIC DNA]</scope>
</reference>
<dbReference type="Proteomes" id="UP000231192">
    <property type="component" value="Unassembled WGS sequence"/>
</dbReference>
<comment type="caution">
    <text evidence="3">The sequence shown here is derived from an EMBL/GenBank/DDBJ whole genome shotgun (WGS) entry which is preliminary data.</text>
</comment>
<dbReference type="EMBL" id="PFBK01000009">
    <property type="protein sequence ID" value="PIR83524.1"/>
    <property type="molecule type" value="Genomic_DNA"/>
</dbReference>
<keyword evidence="2" id="KW-0472">Membrane</keyword>
<evidence type="ECO:0000313" key="4">
    <source>
        <dbReference type="Proteomes" id="UP000231192"/>
    </source>
</evidence>
<evidence type="ECO:0008006" key="5">
    <source>
        <dbReference type="Google" id="ProtNLM"/>
    </source>
</evidence>
<sequence>MADEIVIEGVEYVSSKRASELSGYAQDYIGQLARRSYIDARRVGGLWHVSMVSLQEYEEAAAISKSRPSVREQPSGSDSLISFDGKDYISATRAAELTGYHQDYVGQLARAGTILSRQVGNRWYVDREALLAHKAEKDRLLAAVQAQSVGLRTSASGFGNTSEVRNPPTDEYLTYTKDTGDLIPPLRTENEPLGESFEEGEFRADERQYIPIRVNRVIPRDTILKGTYREEMLPKKSTLSRKALLYGTLGAIALTLAGGATFWIQRGVTSSTAPIKVIGDFVESLVVPEIIYERRDDF</sequence>
<keyword evidence="2" id="KW-0812">Transmembrane</keyword>
<organism evidence="3 4">
    <name type="scientific">Candidatus Kaiserbacteria bacterium CG10_big_fil_rev_8_21_14_0_10_51_14</name>
    <dbReference type="NCBI Taxonomy" id="1974610"/>
    <lineage>
        <taxon>Bacteria</taxon>
        <taxon>Candidatus Kaiseribacteriota</taxon>
    </lineage>
</organism>